<gene>
    <name evidence="1" type="ORF">BN980_GECA03s05037g</name>
</gene>
<evidence type="ECO:0000313" key="2">
    <source>
        <dbReference type="Proteomes" id="UP000242525"/>
    </source>
</evidence>
<evidence type="ECO:0000313" key="1">
    <source>
        <dbReference type="EMBL" id="CDO52633.1"/>
    </source>
</evidence>
<comment type="caution">
    <text evidence="1">The sequence shown here is derived from an EMBL/GenBank/DDBJ whole genome shotgun (WGS) entry which is preliminary data.</text>
</comment>
<dbReference type="OrthoDB" id="4083599at2759"/>
<reference evidence="1" key="1">
    <citation type="submission" date="2014-03" db="EMBL/GenBank/DDBJ databases">
        <authorList>
            <person name="Casaregola S."/>
        </authorList>
    </citation>
    <scope>NUCLEOTIDE SEQUENCE [LARGE SCALE GENOMIC DNA]</scope>
    <source>
        <strain evidence="1">CLIB 918</strain>
    </source>
</reference>
<keyword evidence="2" id="KW-1185">Reference proteome</keyword>
<accession>A0A0J9X5G0</accession>
<dbReference type="AlphaFoldDB" id="A0A0J9X5G0"/>
<protein>
    <submittedName>
        <fullName evidence="1">Uncharacterized protein</fullName>
    </submittedName>
</protein>
<proteinExistence type="predicted"/>
<dbReference type="EMBL" id="CCBN010000003">
    <property type="protein sequence ID" value="CDO52633.1"/>
    <property type="molecule type" value="Genomic_DNA"/>
</dbReference>
<organism evidence="1 2">
    <name type="scientific">Geotrichum candidum</name>
    <name type="common">Oospora lactis</name>
    <name type="synonym">Dipodascus geotrichum</name>
    <dbReference type="NCBI Taxonomy" id="1173061"/>
    <lineage>
        <taxon>Eukaryota</taxon>
        <taxon>Fungi</taxon>
        <taxon>Dikarya</taxon>
        <taxon>Ascomycota</taxon>
        <taxon>Saccharomycotina</taxon>
        <taxon>Dipodascomycetes</taxon>
        <taxon>Dipodascales</taxon>
        <taxon>Dipodascaceae</taxon>
        <taxon>Geotrichum</taxon>
    </lineage>
</organism>
<name>A0A0J9X5G0_GEOCN</name>
<dbReference type="Proteomes" id="UP000242525">
    <property type="component" value="Unassembled WGS sequence"/>
</dbReference>
<sequence length="876" mass="98974">MTYSCTRVARRRLPWTVAILGCRSFASPLSCRAFTLSASRSTSLADHIKNAISAFTPKEMRGSDAPRIERIRGKRNSVFTITHGFTKTSTEMPKHLRDLIAQINNPSDRLLALIRSEEVPARVLLIVYQPIMGMLTDQCVLEFAYTLYSASLYSDCLSIITQNMALNDALTLIADGLIPRICDEGIDFPDFAIATFVRLFLQANNASMATQLSQLLNESSRFPRVKFENILEEVEVQLKLELAQNGREVLELLQEASIFPSHDKLSLYIQDDALNLVTRTAIIKSLIAEEINIKEFTTLAIPLISKPGVLRNLTRDITNENGIGSIEHINLLDFVCHILETTHLRFHRNDLTSIPKVALSKQDFRRLWKAFSYYLESNQSRTRKDSGNVRYKRSALIEFLKLSVELNDPQLAVEITTVLSALDQRLDNVELATRVIFSVFWCTRAPPTRNFNHDWELSGQTQDNSENPESYEHTRDTHETFTEHPLDKTHEPKLHFIDEKMVTDLLVNLSKTIPRKVFTTALAQALWRSNSRYNLKRLQHIGKGLMPTPGELLTPFSSSLLHSVFDAFKFIYPKLPAEIERPLAIAVATQPMISQLSYFAMPAASAEGIVGVLGCYAAVLRFAELAKAEVHQRDCAMLVVIGLVILSYKRAGRTFNTNFTSVEDLTASFEQIVASSDGTTSIDTQSLIAVFSEFVKRDQYLVALNAADLISKNALFNSKAPPPLDHQLPLRVYFDLMIRAAMHAPELAWEVYEWLKMRYRAPVPAIVLRRMGCGFAQSPHLSASLSTKLVTNVHRILRGRDEPIGPELAIALVNSIIRRGRESGTGSFARLKWAMDVARAENVSDDQFRAWLAELSDLDFRGSAFWKKRPEHYQRR</sequence>